<organism evidence="6 7">
    <name type="scientific">Rhizobium etli 8C-3</name>
    <dbReference type="NCBI Taxonomy" id="538025"/>
    <lineage>
        <taxon>Bacteria</taxon>
        <taxon>Pseudomonadati</taxon>
        <taxon>Pseudomonadota</taxon>
        <taxon>Alphaproteobacteria</taxon>
        <taxon>Hyphomicrobiales</taxon>
        <taxon>Rhizobiaceae</taxon>
        <taxon>Rhizobium/Agrobacterium group</taxon>
        <taxon>Rhizobium</taxon>
    </lineage>
</organism>
<name>A0A1L5P7J8_RHIET</name>
<dbReference type="InterPro" id="IPR038722">
    <property type="entry name" value="Ner_HTH_dom"/>
</dbReference>
<dbReference type="Pfam" id="PF13693">
    <property type="entry name" value="HTH_35"/>
    <property type="match status" value="1"/>
</dbReference>
<protein>
    <submittedName>
        <fullName evidence="6">Transcriptional regulator protein</fullName>
    </submittedName>
</protein>
<evidence type="ECO:0000256" key="1">
    <source>
        <dbReference type="ARBA" id="ARBA00006157"/>
    </source>
</evidence>
<dbReference type="SUPFAM" id="SSF47413">
    <property type="entry name" value="lambda repressor-like DNA-binding domains"/>
    <property type="match status" value="1"/>
</dbReference>
<dbReference type="EMBL" id="CP017241">
    <property type="protein sequence ID" value="APO76073.1"/>
    <property type="molecule type" value="Genomic_DNA"/>
</dbReference>
<accession>A0A1L5P7J8</accession>
<gene>
    <name evidence="6" type="ORF">AM571_CH03279</name>
</gene>
<keyword evidence="4" id="KW-0804">Transcription</keyword>
<evidence type="ECO:0000256" key="3">
    <source>
        <dbReference type="ARBA" id="ARBA00023125"/>
    </source>
</evidence>
<feature type="domain" description="Ner winged helix-turn-helix DNA-binding" evidence="5">
    <location>
        <begin position="7"/>
        <end position="78"/>
    </location>
</feature>
<proteinExistence type="inferred from homology"/>
<comment type="similarity">
    <text evidence="1">Belongs to the ner transcriptional regulatory family.</text>
</comment>
<dbReference type="GO" id="GO:0003677">
    <property type="term" value="F:DNA binding"/>
    <property type="evidence" value="ECO:0007669"/>
    <property type="project" value="UniProtKB-KW"/>
</dbReference>
<evidence type="ECO:0000259" key="5">
    <source>
        <dbReference type="Pfam" id="PF13693"/>
    </source>
</evidence>
<evidence type="ECO:0000313" key="6">
    <source>
        <dbReference type="EMBL" id="APO76073.1"/>
    </source>
</evidence>
<evidence type="ECO:0000256" key="2">
    <source>
        <dbReference type="ARBA" id="ARBA00023015"/>
    </source>
</evidence>
<reference evidence="6 7" key="1">
    <citation type="submission" date="2016-09" db="EMBL/GenBank/DDBJ databases">
        <title>The complete genome sequences of Rhizobium gallicum, symbiovars gallicum and phaseoli, symbionts associated to common bean (Phaseolus vulgaris).</title>
        <authorList>
            <person name="Bustos P."/>
            <person name="Santamaria R.I."/>
            <person name="Perez-Carrascal O.M."/>
            <person name="Juarez S."/>
            <person name="Lozano L."/>
            <person name="Martinez-Flores I."/>
            <person name="Martinez-Romero E."/>
            <person name="Cevallos M."/>
            <person name="Romero D."/>
            <person name="Davila G."/>
            <person name="Gonzalez V."/>
        </authorList>
    </citation>
    <scope>NUCLEOTIDE SEQUENCE [LARGE SCALE GENOMIC DNA]</scope>
    <source>
        <strain evidence="6 7">8C-3</strain>
    </source>
</reference>
<dbReference type="AlphaFoldDB" id="A0A1L5P7J8"/>
<dbReference type="RefSeq" id="WP_074062314.1">
    <property type="nucleotide sequence ID" value="NZ_CP017241.1"/>
</dbReference>
<dbReference type="InterPro" id="IPR010982">
    <property type="entry name" value="Lambda_DNA-bd_dom_sf"/>
</dbReference>
<keyword evidence="3" id="KW-0238">DNA-binding</keyword>
<evidence type="ECO:0000313" key="7">
    <source>
        <dbReference type="Proteomes" id="UP000185109"/>
    </source>
</evidence>
<keyword evidence="2" id="KW-0805">Transcription regulation</keyword>
<dbReference type="Gene3D" id="1.10.260.40">
    <property type="entry name" value="lambda repressor-like DNA-binding domains"/>
    <property type="match status" value="1"/>
</dbReference>
<dbReference type="Proteomes" id="UP000185109">
    <property type="component" value="Chromosome"/>
</dbReference>
<sequence length="101" mass="11484">MAKPKRWDRHLILAELRRRGMTLTRLAEMNNKAPGGFRTIWTRPNEGNEAIISAFLGVPAAELFPDRYPKKTTTILSHEYRAESTDSQRAAGWRGAGGWLF</sequence>
<evidence type="ECO:0000256" key="4">
    <source>
        <dbReference type="ARBA" id="ARBA00023163"/>
    </source>
</evidence>